<name>A0AAV7G939_DENCH</name>
<keyword evidence="2" id="KW-1185">Reference proteome</keyword>
<comment type="caution">
    <text evidence="1">The sequence shown here is derived from an EMBL/GenBank/DDBJ whole genome shotgun (WGS) entry which is preliminary data.</text>
</comment>
<organism evidence="1 2">
    <name type="scientific">Dendrobium chrysotoxum</name>
    <name type="common">Orchid</name>
    <dbReference type="NCBI Taxonomy" id="161865"/>
    <lineage>
        <taxon>Eukaryota</taxon>
        <taxon>Viridiplantae</taxon>
        <taxon>Streptophyta</taxon>
        <taxon>Embryophyta</taxon>
        <taxon>Tracheophyta</taxon>
        <taxon>Spermatophyta</taxon>
        <taxon>Magnoliopsida</taxon>
        <taxon>Liliopsida</taxon>
        <taxon>Asparagales</taxon>
        <taxon>Orchidaceae</taxon>
        <taxon>Epidendroideae</taxon>
        <taxon>Malaxideae</taxon>
        <taxon>Dendrobiinae</taxon>
        <taxon>Dendrobium</taxon>
    </lineage>
</organism>
<dbReference type="Proteomes" id="UP000775213">
    <property type="component" value="Unassembled WGS sequence"/>
</dbReference>
<protein>
    <submittedName>
        <fullName evidence="1">Uncharacterized protein</fullName>
    </submittedName>
</protein>
<reference evidence="1 2" key="1">
    <citation type="journal article" date="2021" name="Hortic Res">
        <title>Chromosome-scale assembly of the Dendrobium chrysotoxum genome enhances the understanding of orchid evolution.</title>
        <authorList>
            <person name="Zhang Y."/>
            <person name="Zhang G.Q."/>
            <person name="Zhang D."/>
            <person name="Liu X.D."/>
            <person name="Xu X.Y."/>
            <person name="Sun W.H."/>
            <person name="Yu X."/>
            <person name="Zhu X."/>
            <person name="Wang Z.W."/>
            <person name="Zhao X."/>
            <person name="Zhong W.Y."/>
            <person name="Chen H."/>
            <person name="Yin W.L."/>
            <person name="Huang T."/>
            <person name="Niu S.C."/>
            <person name="Liu Z.J."/>
        </authorList>
    </citation>
    <scope>NUCLEOTIDE SEQUENCE [LARGE SCALE GENOMIC DNA]</scope>
    <source>
        <strain evidence="1">Lindl</strain>
    </source>
</reference>
<gene>
    <name evidence="1" type="ORF">IEQ34_017295</name>
</gene>
<evidence type="ECO:0000313" key="2">
    <source>
        <dbReference type="Proteomes" id="UP000775213"/>
    </source>
</evidence>
<dbReference type="AlphaFoldDB" id="A0AAV7G939"/>
<accession>A0AAV7G939</accession>
<dbReference type="EMBL" id="JAGFBR010000016">
    <property type="protein sequence ID" value="KAH0452971.1"/>
    <property type="molecule type" value="Genomic_DNA"/>
</dbReference>
<sequence length="209" mass="23535">MKRGSSLLPRSTCRPCIGIIEDPCTPFSGVVGLKTSHGHGVLERVHLPCTLFSSVVGKAQFSVVSSKWGRRRNAAEISGNRDQHHNKSRPIAKWIAKKLSEPPLRAEVIEFLRLFDTYLLQLLVAGFKFKLMFWRRGCHVAEHDWLVQKTRRQQSLPETAAGPRVFYLIQSAVAVDRPIRRVLKPKVMIASDGESQRLPIPRFGTDGSD</sequence>
<proteinExistence type="predicted"/>
<evidence type="ECO:0000313" key="1">
    <source>
        <dbReference type="EMBL" id="KAH0452971.1"/>
    </source>
</evidence>